<feature type="compositionally biased region" description="Polar residues" evidence="8">
    <location>
        <begin position="743"/>
        <end position="759"/>
    </location>
</feature>
<organism evidence="9 10">
    <name type="scientific">Punica granatum</name>
    <name type="common">Pomegranate</name>
    <dbReference type="NCBI Taxonomy" id="22663"/>
    <lineage>
        <taxon>Eukaryota</taxon>
        <taxon>Viridiplantae</taxon>
        <taxon>Streptophyta</taxon>
        <taxon>Embryophyta</taxon>
        <taxon>Tracheophyta</taxon>
        <taxon>Spermatophyta</taxon>
        <taxon>Magnoliopsida</taxon>
        <taxon>eudicotyledons</taxon>
        <taxon>Gunneridae</taxon>
        <taxon>Pentapetalae</taxon>
        <taxon>rosids</taxon>
        <taxon>malvids</taxon>
        <taxon>Myrtales</taxon>
        <taxon>Lythraceae</taxon>
        <taxon>Punica</taxon>
    </lineage>
</organism>
<evidence type="ECO:0000256" key="7">
    <source>
        <dbReference type="ARBA" id="ARBA00023306"/>
    </source>
</evidence>
<dbReference type="GO" id="GO:0035825">
    <property type="term" value="P:homologous recombination"/>
    <property type="evidence" value="ECO:0007669"/>
    <property type="project" value="UniProtKB-ARBA"/>
</dbReference>
<feature type="compositionally biased region" description="Gly residues" evidence="8">
    <location>
        <begin position="697"/>
        <end position="712"/>
    </location>
</feature>
<reference evidence="10" key="1">
    <citation type="journal article" date="2017" name="Plant J.">
        <title>The pomegranate (Punica granatum L.) genome and the genomics of punicalagin biosynthesis.</title>
        <authorList>
            <person name="Qin G."/>
            <person name="Xu C."/>
            <person name="Ming R."/>
            <person name="Tang H."/>
            <person name="Guyot R."/>
            <person name="Kramer E.M."/>
            <person name="Hu Y."/>
            <person name="Yi X."/>
            <person name="Qi Y."/>
            <person name="Xu X."/>
            <person name="Gao Z."/>
            <person name="Pan H."/>
            <person name="Jian J."/>
            <person name="Tian Y."/>
            <person name="Yue Z."/>
            <person name="Xu Y."/>
        </authorList>
    </citation>
    <scope>NUCLEOTIDE SEQUENCE [LARGE SCALE GENOMIC DNA]</scope>
    <source>
        <strain evidence="10">cv. Dabenzi</strain>
    </source>
</reference>
<evidence type="ECO:0000256" key="4">
    <source>
        <dbReference type="ARBA" id="ARBA00022776"/>
    </source>
</evidence>
<feature type="compositionally biased region" description="Basic and acidic residues" evidence="8">
    <location>
        <begin position="448"/>
        <end position="458"/>
    </location>
</feature>
<reference evidence="12" key="4">
    <citation type="submission" date="2025-04" db="UniProtKB">
        <authorList>
            <consortium name="RefSeq"/>
        </authorList>
    </citation>
    <scope>IDENTIFICATION</scope>
    <source>
        <tissue evidence="12">Leaf</tissue>
    </source>
</reference>
<keyword evidence="6" id="KW-0539">Nucleus</keyword>
<feature type="compositionally biased region" description="Low complexity" evidence="8">
    <location>
        <begin position="713"/>
        <end position="726"/>
    </location>
</feature>
<feature type="region of interest" description="Disordered" evidence="8">
    <location>
        <begin position="659"/>
        <end position="795"/>
    </location>
</feature>
<dbReference type="InterPro" id="IPR039776">
    <property type="entry name" value="Pds5"/>
</dbReference>
<dbReference type="GO" id="GO:0000785">
    <property type="term" value="C:chromatin"/>
    <property type="evidence" value="ECO:0007669"/>
    <property type="project" value="TreeGrafter"/>
</dbReference>
<evidence type="ECO:0000256" key="3">
    <source>
        <dbReference type="ARBA" id="ARBA00022763"/>
    </source>
</evidence>
<gene>
    <name evidence="12" type="primary">LOC116188400</name>
    <name evidence="9" type="ORF">CDL15_Pgr015824</name>
</gene>
<feature type="compositionally biased region" description="Basic residues" evidence="8">
    <location>
        <begin position="532"/>
        <end position="544"/>
    </location>
</feature>
<dbReference type="GO" id="GO:0051301">
    <property type="term" value="P:cell division"/>
    <property type="evidence" value="ECO:0007669"/>
    <property type="project" value="UniProtKB-KW"/>
</dbReference>
<feature type="compositionally biased region" description="Basic and acidic residues" evidence="8">
    <location>
        <begin position="468"/>
        <end position="488"/>
    </location>
</feature>
<dbReference type="SUPFAM" id="SSF63748">
    <property type="entry name" value="Tudor/PWWP/MBT"/>
    <property type="match status" value="1"/>
</dbReference>
<comment type="subcellular location">
    <subcellularLocation>
        <location evidence="1">Nucleus</location>
    </subcellularLocation>
</comment>
<feature type="compositionally biased region" description="Basic and acidic residues" evidence="8">
    <location>
        <begin position="572"/>
        <end position="583"/>
    </location>
</feature>
<evidence type="ECO:0000313" key="10">
    <source>
        <dbReference type="Proteomes" id="UP000197138"/>
    </source>
</evidence>
<keyword evidence="2" id="KW-0132">Cell division</keyword>
<feature type="compositionally biased region" description="Basic and acidic residues" evidence="8">
    <location>
        <begin position="301"/>
        <end position="314"/>
    </location>
</feature>
<keyword evidence="5" id="KW-0234">DNA repair</keyword>
<dbReference type="CDD" id="cd20404">
    <property type="entry name" value="Tudor_Agenet_AtEML-like"/>
    <property type="match status" value="1"/>
</dbReference>
<feature type="compositionally biased region" description="Basic and acidic residues" evidence="8">
    <location>
        <begin position="673"/>
        <end position="692"/>
    </location>
</feature>
<evidence type="ECO:0000256" key="1">
    <source>
        <dbReference type="ARBA" id="ARBA00004123"/>
    </source>
</evidence>
<feature type="compositionally biased region" description="Acidic residues" evidence="8">
    <location>
        <begin position="367"/>
        <end position="376"/>
    </location>
</feature>
<feature type="compositionally biased region" description="Polar residues" evidence="8">
    <location>
        <begin position="318"/>
        <end position="327"/>
    </location>
</feature>
<dbReference type="Gene3D" id="2.30.30.140">
    <property type="match status" value="1"/>
</dbReference>
<proteinExistence type="predicted"/>
<evidence type="ECO:0000313" key="11">
    <source>
        <dbReference type="Proteomes" id="UP000515151"/>
    </source>
</evidence>
<reference evidence="11" key="3">
    <citation type="journal article" date="2020" name="Plant Biotechnol. J.">
        <title>The pomegranate (Punica granatum L.) draft genome dissects genetic divergence between soft- and hard-seeded cultivars.</title>
        <authorList>
            <person name="Luo X."/>
            <person name="Li H."/>
            <person name="Wu Z."/>
            <person name="Yao W."/>
            <person name="Zhao P."/>
            <person name="Cao D."/>
            <person name="Yu H."/>
            <person name="Li K."/>
            <person name="Poudel K."/>
            <person name="Zhao D."/>
            <person name="Zhang F."/>
            <person name="Xia X."/>
            <person name="Chen L."/>
            <person name="Wang Q."/>
            <person name="Jing D."/>
            <person name="Cao S."/>
        </authorList>
    </citation>
    <scope>NUCLEOTIDE SEQUENCE [LARGE SCALE GENOMIC DNA]</scope>
</reference>
<dbReference type="SUPFAM" id="SSF48371">
    <property type="entry name" value="ARM repeat"/>
    <property type="match status" value="1"/>
</dbReference>
<dbReference type="GO" id="GO:0006281">
    <property type="term" value="P:DNA repair"/>
    <property type="evidence" value="ECO:0007669"/>
    <property type="project" value="UniProtKB-KW"/>
</dbReference>
<dbReference type="OrthoDB" id="200660at2759"/>
<feature type="compositionally biased region" description="Polar residues" evidence="8">
    <location>
        <begin position="402"/>
        <end position="412"/>
    </location>
</feature>
<feature type="compositionally biased region" description="Basic and acidic residues" evidence="8">
    <location>
        <begin position="545"/>
        <end position="561"/>
    </location>
</feature>
<feature type="region of interest" description="Disordered" evidence="8">
    <location>
        <begin position="261"/>
        <end position="604"/>
    </location>
</feature>
<feature type="compositionally biased region" description="Basic and acidic residues" evidence="8">
    <location>
        <begin position="377"/>
        <end position="400"/>
    </location>
</feature>
<dbReference type="PANTHER" id="PTHR12663">
    <property type="entry name" value="ANDROGEN INDUCED INHIBITOR OF PROLIFERATION AS3 / PDS5-RELATED"/>
    <property type="match status" value="1"/>
</dbReference>
<feature type="compositionally biased region" description="Polar residues" evidence="8">
    <location>
        <begin position="275"/>
        <end position="288"/>
    </location>
</feature>
<feature type="region of interest" description="Disordered" evidence="8">
    <location>
        <begin position="1"/>
        <end position="20"/>
    </location>
</feature>
<reference evidence="9" key="2">
    <citation type="submission" date="2017-06" db="EMBL/GenBank/DDBJ databases">
        <title>The pomegranate genome and the genomics of punicalagin biosynthesis.</title>
        <authorList>
            <person name="Xu C."/>
        </authorList>
    </citation>
    <scope>NUCLEOTIDE SEQUENCE [LARGE SCALE GENOMIC DNA]</scope>
    <source>
        <tissue evidence="9">Fresh leaf</tissue>
    </source>
</reference>
<sequence length="795" mass="86085">MSSPDKEFEEQLAEAGRKLLDPPSSVEDLLPLLDKAEYYLSRVEQSPSKSIESALSPCMKALVADKLFKHSDIDVKVAVASCISEITRISAPEAPYEDDVMKEAFQLIVSSFEHLDDNSSRSYEKRTSILATVAKVRSCVVMLDLECDALILQMFEHFLKAIRDYHPEHVFSSMETVMTLVIEESEDISTELLSPILATVKKDNEGILPAAKKLGEKVLENCASKLNAALGQALKSLGTSADDYSEVVSLICRNNNAEKSRVDANAAGEHEVDNEATSPKSEVSSGVKQTAEDDPSTDSISAKKHENADQKTEMEITGVSSNDNPVKSDNGKEIKTARKLKKTTRKRGRKQSTVKKSTKPADNTHTEDEEEAEQYLDNDKDATSDNDKDAKSDNDKDAKSDLPSSPKENQSAEADLPSDGEKEADVAPSSPKEEENESTDISSPSKSAEPKKKERSQEESEGPSDSEGEAHAEDEKKTEDEATDEEKTPVTGKTSRKVGEATDDMETDSVKKSSQKAQASTIDKDVASTKSLRQKKGPVKGKVGRPKDKMNSSKKDAEKEVVSSSKSGKKRPRDEDQPDETPKNKVKGKRTPVKEVGSGGKDYGQDLVGSKVKVWWPDDAEFYKGVVSSFNPVSRKHKIVYNDGDVELLRLKNERWELIQDDSSSSEEQEAEEGTHESSPDVPSKKSIEKTPKGKAVKGGGQLKRGKSGGSVKGKPSSSKPKAKQSAEVDEDSEEGSEKLVESSKTSGSGKKPASTKTPGSKTPGSGMRGGGSKTGGSGGSKTGSRTGKKRRRGA</sequence>
<accession>A0A218XPR7</accession>
<keyword evidence="11" id="KW-1185">Reference proteome</keyword>
<dbReference type="Proteomes" id="UP000197138">
    <property type="component" value="Unassembled WGS sequence"/>
</dbReference>
<name>A0A218XPR7_PUNGR</name>
<dbReference type="Pfam" id="PF20168">
    <property type="entry name" value="PDS5"/>
    <property type="match status" value="1"/>
</dbReference>
<keyword evidence="7" id="KW-0131">Cell cycle</keyword>
<evidence type="ECO:0000256" key="8">
    <source>
        <dbReference type="SAM" id="MobiDB-lite"/>
    </source>
</evidence>
<dbReference type="InterPro" id="IPR016024">
    <property type="entry name" value="ARM-type_fold"/>
</dbReference>
<dbReference type="GeneID" id="116188400"/>
<feature type="compositionally biased region" description="Basic and acidic residues" evidence="8">
    <location>
        <begin position="261"/>
        <end position="273"/>
    </location>
</feature>
<keyword evidence="3" id="KW-0227">DNA damage</keyword>
<dbReference type="Proteomes" id="UP000515151">
    <property type="component" value="Chromosome 8"/>
</dbReference>
<dbReference type="RefSeq" id="XP_031373589.1">
    <property type="nucleotide sequence ID" value="XM_031517729.1"/>
</dbReference>
<evidence type="ECO:0000256" key="6">
    <source>
        <dbReference type="ARBA" id="ARBA00023242"/>
    </source>
</evidence>
<evidence type="ECO:0000313" key="9">
    <source>
        <dbReference type="EMBL" id="OWM86788.1"/>
    </source>
</evidence>
<feature type="compositionally biased region" description="Basic residues" evidence="8">
    <location>
        <begin position="337"/>
        <end position="358"/>
    </location>
</feature>
<dbReference type="AlphaFoldDB" id="A0A218XPR7"/>
<feature type="compositionally biased region" description="Gly residues" evidence="8">
    <location>
        <begin position="767"/>
        <end position="782"/>
    </location>
</feature>
<keyword evidence="4" id="KW-0498">Mitosis</keyword>
<evidence type="ECO:0000313" key="12">
    <source>
        <dbReference type="RefSeq" id="XP_031373589.1"/>
    </source>
</evidence>
<evidence type="ECO:0000256" key="2">
    <source>
        <dbReference type="ARBA" id="ARBA00022618"/>
    </source>
</evidence>
<protein>
    <submittedName>
        <fullName evidence="12">Uncharacterized protein LOC116188400</fullName>
    </submittedName>
</protein>
<evidence type="ECO:0000256" key="5">
    <source>
        <dbReference type="ARBA" id="ARBA00023204"/>
    </source>
</evidence>
<dbReference type="PANTHER" id="PTHR12663:SF3">
    <property type="entry name" value="SISTER CHROMATID COHESION PROTEIN PDS5 HOMOLOG C"/>
    <property type="match status" value="1"/>
</dbReference>
<dbReference type="EMBL" id="MTKT01001080">
    <property type="protein sequence ID" value="OWM86788.1"/>
    <property type="molecule type" value="Genomic_DNA"/>
</dbReference>
<dbReference type="GO" id="GO:0005634">
    <property type="term" value="C:nucleus"/>
    <property type="evidence" value="ECO:0007669"/>
    <property type="project" value="UniProtKB-SubCell"/>
</dbReference>
<dbReference type="GO" id="GO:0007064">
    <property type="term" value="P:mitotic sister chromatid cohesion"/>
    <property type="evidence" value="ECO:0007669"/>
    <property type="project" value="InterPro"/>
</dbReference>